<sequence length="209" mass="22000">MITSTGFEGTVDYAEWATLTSHMGAQYGVTGKDSFAVSAGSGDRVVSVQPGTAAGQGILDTSDAVESLTGAPVASGNRWDLVALRRDWSTSTSTLVLIQGGSSASIPARSTSPGVEDDQPIALVRFSAGQTGVQEVIDLRVWHGDGGLAARHPLVRDYLTRIGTRIWINGVTWVIGFDASGNQTWVPDSVYVGSTQPPVAENLVWVKKP</sequence>
<keyword evidence="2" id="KW-1185">Reference proteome</keyword>
<evidence type="ECO:0000313" key="1">
    <source>
        <dbReference type="EMBL" id="GAA3947797.1"/>
    </source>
</evidence>
<evidence type="ECO:0000313" key="2">
    <source>
        <dbReference type="Proteomes" id="UP001501591"/>
    </source>
</evidence>
<gene>
    <name evidence="1" type="ORF">GCM10022383_27000</name>
</gene>
<dbReference type="EMBL" id="BAABCP010000002">
    <property type="protein sequence ID" value="GAA3947797.1"/>
    <property type="molecule type" value="Genomic_DNA"/>
</dbReference>
<dbReference type="Proteomes" id="UP001501591">
    <property type="component" value="Unassembled WGS sequence"/>
</dbReference>
<dbReference type="SUPFAM" id="SSF50156">
    <property type="entry name" value="PDZ domain-like"/>
    <property type="match status" value="1"/>
</dbReference>
<dbReference type="RefSeq" id="WP_344820229.1">
    <property type="nucleotide sequence ID" value="NZ_BAABCP010000002.1"/>
</dbReference>
<evidence type="ECO:0008006" key="3">
    <source>
        <dbReference type="Google" id="ProtNLM"/>
    </source>
</evidence>
<accession>A0ABP7NJZ8</accession>
<organism evidence="1 2">
    <name type="scientific">Microbacterium soli</name>
    <dbReference type="NCBI Taxonomy" id="446075"/>
    <lineage>
        <taxon>Bacteria</taxon>
        <taxon>Bacillati</taxon>
        <taxon>Actinomycetota</taxon>
        <taxon>Actinomycetes</taxon>
        <taxon>Micrococcales</taxon>
        <taxon>Microbacteriaceae</taxon>
        <taxon>Microbacterium</taxon>
    </lineage>
</organism>
<name>A0ABP7NJZ8_9MICO</name>
<proteinExistence type="predicted"/>
<reference evidence="2" key="1">
    <citation type="journal article" date="2019" name="Int. J. Syst. Evol. Microbiol.">
        <title>The Global Catalogue of Microorganisms (GCM) 10K type strain sequencing project: providing services to taxonomists for standard genome sequencing and annotation.</title>
        <authorList>
            <consortium name="The Broad Institute Genomics Platform"/>
            <consortium name="The Broad Institute Genome Sequencing Center for Infectious Disease"/>
            <person name="Wu L."/>
            <person name="Ma J."/>
        </authorList>
    </citation>
    <scope>NUCLEOTIDE SEQUENCE [LARGE SCALE GENOMIC DNA]</scope>
    <source>
        <strain evidence="2">JCM 17024</strain>
    </source>
</reference>
<dbReference type="InterPro" id="IPR036034">
    <property type="entry name" value="PDZ_sf"/>
</dbReference>
<protein>
    <recommendedName>
        <fullName evidence="3">PDZ domain-containing protein</fullName>
    </recommendedName>
</protein>
<comment type="caution">
    <text evidence="1">The sequence shown here is derived from an EMBL/GenBank/DDBJ whole genome shotgun (WGS) entry which is preliminary data.</text>
</comment>